<comment type="caution">
    <text evidence="10">The sequence shown here is derived from an EMBL/GenBank/DDBJ whole genome shotgun (WGS) entry which is preliminary data.</text>
</comment>
<proteinExistence type="predicted"/>
<dbReference type="Pfam" id="PF00172">
    <property type="entry name" value="Zn_clus"/>
    <property type="match status" value="1"/>
</dbReference>
<evidence type="ECO:0000256" key="6">
    <source>
        <dbReference type="PROSITE-ProRule" id="PRU00042"/>
    </source>
</evidence>
<feature type="domain" description="C2H2-type" evidence="9">
    <location>
        <begin position="117"/>
        <end position="144"/>
    </location>
</feature>
<dbReference type="EMBL" id="NMPR01000005">
    <property type="protein sequence ID" value="KAA8636275.1"/>
    <property type="molecule type" value="Genomic_DNA"/>
</dbReference>
<feature type="domain" description="Zn(2)-C6 fungal-type" evidence="8">
    <location>
        <begin position="188"/>
        <end position="217"/>
    </location>
</feature>
<feature type="region of interest" description="Disordered" evidence="7">
    <location>
        <begin position="1168"/>
        <end position="1269"/>
    </location>
</feature>
<gene>
    <name evidence="10" type="ORF">SMACR_05275</name>
</gene>
<dbReference type="Pfam" id="PF04082">
    <property type="entry name" value="Fungal_trans"/>
    <property type="match status" value="1"/>
</dbReference>
<dbReference type="GO" id="GO:0000981">
    <property type="term" value="F:DNA-binding transcription factor activity, RNA polymerase II-specific"/>
    <property type="evidence" value="ECO:0007669"/>
    <property type="project" value="InterPro"/>
</dbReference>
<feature type="region of interest" description="Disordered" evidence="7">
    <location>
        <begin position="968"/>
        <end position="1077"/>
    </location>
</feature>
<dbReference type="InterPro" id="IPR007219">
    <property type="entry name" value="XnlR_reg_dom"/>
</dbReference>
<evidence type="ECO:0000256" key="1">
    <source>
        <dbReference type="ARBA" id="ARBA00022723"/>
    </source>
</evidence>
<dbReference type="Gene3D" id="3.30.160.60">
    <property type="entry name" value="Classic Zinc Finger"/>
    <property type="match status" value="1"/>
</dbReference>
<dbReference type="GO" id="GO:0003677">
    <property type="term" value="F:DNA binding"/>
    <property type="evidence" value="ECO:0007669"/>
    <property type="project" value="InterPro"/>
</dbReference>
<feature type="region of interest" description="Disordered" evidence="7">
    <location>
        <begin position="1095"/>
        <end position="1114"/>
    </location>
</feature>
<feature type="compositionally biased region" description="Basic and acidic residues" evidence="7">
    <location>
        <begin position="1215"/>
        <end position="1247"/>
    </location>
</feature>
<evidence type="ECO:0000259" key="8">
    <source>
        <dbReference type="PROSITE" id="PS50048"/>
    </source>
</evidence>
<keyword evidence="4" id="KW-0804">Transcription</keyword>
<feature type="compositionally biased region" description="Basic residues" evidence="7">
    <location>
        <begin position="284"/>
        <end position="294"/>
    </location>
</feature>
<dbReference type="SUPFAM" id="SSF57667">
    <property type="entry name" value="beta-beta-alpha zinc fingers"/>
    <property type="match status" value="1"/>
</dbReference>
<dbReference type="SMART" id="SM00066">
    <property type="entry name" value="GAL4"/>
    <property type="match status" value="1"/>
</dbReference>
<keyword evidence="6" id="KW-0863">Zinc-finger</keyword>
<dbReference type="VEuPathDB" id="FungiDB:SMAC_05275"/>
<evidence type="ECO:0000256" key="5">
    <source>
        <dbReference type="ARBA" id="ARBA00023242"/>
    </source>
</evidence>
<feature type="compositionally biased region" description="Gly residues" evidence="7">
    <location>
        <begin position="895"/>
        <end position="910"/>
    </location>
</feature>
<accession>A0A8S9A6I6</accession>
<feature type="compositionally biased region" description="Polar residues" evidence="7">
    <location>
        <begin position="364"/>
        <end position="384"/>
    </location>
</feature>
<dbReference type="AlphaFoldDB" id="A0A8S9A6I6"/>
<dbReference type="InterPro" id="IPR013087">
    <property type="entry name" value="Znf_C2H2_type"/>
</dbReference>
<feature type="compositionally biased region" description="Pro residues" evidence="7">
    <location>
        <begin position="1049"/>
        <end position="1058"/>
    </location>
</feature>
<feature type="compositionally biased region" description="Basic and acidic residues" evidence="7">
    <location>
        <begin position="1260"/>
        <end position="1269"/>
    </location>
</feature>
<dbReference type="Proteomes" id="UP000433876">
    <property type="component" value="Unassembled WGS sequence"/>
</dbReference>
<keyword evidence="3" id="KW-0805">Transcription regulation</keyword>
<name>A0A8S9A6I6_SORMA</name>
<evidence type="ECO:0000259" key="9">
    <source>
        <dbReference type="PROSITE" id="PS50157"/>
    </source>
</evidence>
<feature type="region of interest" description="Disordered" evidence="7">
    <location>
        <begin position="30"/>
        <end position="67"/>
    </location>
</feature>
<organism evidence="10 11">
    <name type="scientific">Sordaria macrospora</name>
    <dbReference type="NCBI Taxonomy" id="5147"/>
    <lineage>
        <taxon>Eukaryota</taxon>
        <taxon>Fungi</taxon>
        <taxon>Dikarya</taxon>
        <taxon>Ascomycota</taxon>
        <taxon>Pezizomycotina</taxon>
        <taxon>Sordariomycetes</taxon>
        <taxon>Sordariomycetidae</taxon>
        <taxon>Sordariales</taxon>
        <taxon>Sordariaceae</taxon>
        <taxon>Sordaria</taxon>
    </lineage>
</organism>
<feature type="region of interest" description="Disordered" evidence="7">
    <location>
        <begin position="219"/>
        <end position="310"/>
    </location>
</feature>
<feature type="region of interest" description="Disordered" evidence="7">
    <location>
        <begin position="891"/>
        <end position="910"/>
    </location>
</feature>
<dbReference type="GO" id="GO:0008270">
    <property type="term" value="F:zinc ion binding"/>
    <property type="evidence" value="ECO:0007669"/>
    <property type="project" value="UniProtKB-KW"/>
</dbReference>
<feature type="compositionally biased region" description="Low complexity" evidence="7">
    <location>
        <begin position="1035"/>
        <end position="1048"/>
    </location>
</feature>
<dbReference type="InterPro" id="IPR001138">
    <property type="entry name" value="Zn2Cys6_DnaBD"/>
</dbReference>
<feature type="region of interest" description="Disordered" evidence="7">
    <location>
        <begin position="80"/>
        <end position="115"/>
    </location>
</feature>
<evidence type="ECO:0000256" key="4">
    <source>
        <dbReference type="ARBA" id="ARBA00023163"/>
    </source>
</evidence>
<dbReference type="GO" id="GO:0006351">
    <property type="term" value="P:DNA-templated transcription"/>
    <property type="evidence" value="ECO:0007669"/>
    <property type="project" value="InterPro"/>
</dbReference>
<sequence length="1269" mass="139247">MTMTEQNGIDILCDAAGSDLLLSSLDYLQQTSSSSSGTGNATTAGNGTASGVNPTTTNTTTNNTTSTSTATIPAAALPDTPLLHGHQQTTPGPPRAKRPKTESASAPPSASTPTSNHVCQICKRVYERADHLTRHLRSHENARQYQCTRCPKRFNRADLLTRHETTHDRDNDGKGRTIIRRSDRAAEACLNCATSKAKCDDMKPCTRCRIKNLPCETSNKKTPQYRTADGTDAGSVLTPSEHGTPNVASASMTPVDGTMSSSYGGFNGGYSMPPAKQSTSYGHHQQHPHQRQQQHHSYPPADPHPHHQGADTLNHLHLIAGPMMDGLPEDLLYPMHSNPTNPWFQDIDFSSWNINWNGFSVPQVDSYSQSPQSTSGTATTSSKPTAHRKANHRDSARRHAAFKRSPWLWEPSDKQDYVRKETEEGLRNLDEDAVAAVAQSRFTSRPSSLTSKIKIDSTTRDRLFAIVLSQIKDPHRVPSFPSVELLNFLLQAHLVHDEYQCDSWIHSPSLNPAEMLPELLGAIVANGASFIAVPAIWQFGLSMQEIIRTRMASLFESQNTNTRKLECLQAFSLHLAIGMWSGFKRKTELAEAFLQPLLIMMRRAGVYTAVVYTRADLPAVLPQASDSPEVLDRKWRAFINRESHKRLALHMFLHDVQTSVALQTTPLLSFTELCFSLPSSRDLWKAPTARAWRDLHFSKRKPPADRPMPRMNEIIHCPGLLDDFVDFVDIELVNTTVLHAFWGQISAYRYGMRFYQEPSTVTSMSGNYGHYSQRNFSNHRELLKSMHRELYNDLQDFANTVVYAHKSQPYTPVSHRRYPVPFPAPGGSNATSPTPNVPSPVSIVNSSMPITFEMFSLALHVDLNQLQSFAGKAGEEEARRASAHFLHQDHYPGTGREGNGPGGAGGGGGGWVRSTDARYAVWHAGQVFRAARGLPPTGLRGFNAMAVYFASLTLWVYGFLGGPNPGSPGLPPQFGGGGEHDGIRGGFGAGHHGQQQFNGGGGMEDPRRSSVTVPVPSGHGYQMQMPHHHQHQQHPQHSQTLPSQQQQHLPPPPPPPQPHQYQPHLQPPPDAPFAILDGEDTRGIQNFLQTGRGIPALTISPQSPSHPSNLSSSNTISNPVVESLFANSTLPLQTACCIFRENFPSLSHSESEPLPPLVESLGTLLKDLGRGSTMGGSRAGSSADDDEEGNEDEGNGDDNDDEEEEEEDGTAGRGRAREVSRERREDEEGHRRESKAGVAGKIEEGRRIYVGRAADGGGGDSRRVDEGRA</sequence>
<dbReference type="InterPro" id="IPR036236">
    <property type="entry name" value="Znf_C2H2_sf"/>
</dbReference>
<dbReference type="PROSITE" id="PS00028">
    <property type="entry name" value="ZINC_FINGER_C2H2_1"/>
    <property type="match status" value="2"/>
</dbReference>
<keyword evidence="2" id="KW-0862">Zinc</keyword>
<dbReference type="SMART" id="SM00355">
    <property type="entry name" value="ZnF_C2H2"/>
    <property type="match status" value="2"/>
</dbReference>
<feature type="compositionally biased region" description="Acidic residues" evidence="7">
    <location>
        <begin position="1183"/>
        <end position="1209"/>
    </location>
</feature>
<feature type="region of interest" description="Disordered" evidence="7">
    <location>
        <begin position="364"/>
        <end position="399"/>
    </location>
</feature>
<evidence type="ECO:0000256" key="7">
    <source>
        <dbReference type="SAM" id="MobiDB-lite"/>
    </source>
</evidence>
<feature type="compositionally biased region" description="Polar residues" evidence="7">
    <location>
        <begin position="237"/>
        <end position="252"/>
    </location>
</feature>
<dbReference type="CDD" id="cd00067">
    <property type="entry name" value="GAL4"/>
    <property type="match status" value="1"/>
</dbReference>
<reference evidence="10 11" key="1">
    <citation type="submission" date="2017-07" db="EMBL/GenBank/DDBJ databases">
        <title>Genome sequence of the Sordaria macrospora wild type strain R19027.</title>
        <authorList>
            <person name="Nowrousian M."/>
            <person name="Teichert I."/>
            <person name="Kueck U."/>
        </authorList>
    </citation>
    <scope>NUCLEOTIDE SEQUENCE [LARGE SCALE GENOMIC DNA]</scope>
    <source>
        <strain evidence="10 11">R19027</strain>
        <tissue evidence="10">Mycelium</tissue>
    </source>
</reference>
<feature type="compositionally biased region" description="Low complexity" evidence="7">
    <location>
        <begin position="1100"/>
        <end position="1114"/>
    </location>
</feature>
<evidence type="ECO:0000256" key="2">
    <source>
        <dbReference type="ARBA" id="ARBA00022833"/>
    </source>
</evidence>
<dbReference type="PROSITE" id="PS50157">
    <property type="entry name" value="ZINC_FINGER_C2H2_2"/>
    <property type="match status" value="2"/>
</dbReference>
<dbReference type="InterPro" id="IPR036864">
    <property type="entry name" value="Zn2-C6_fun-type_DNA-bd_sf"/>
</dbReference>
<evidence type="ECO:0000256" key="3">
    <source>
        <dbReference type="ARBA" id="ARBA00023015"/>
    </source>
</evidence>
<dbReference type="PANTHER" id="PTHR47660:SF2">
    <property type="entry name" value="TRANSCRIPTION FACTOR WITH C2H2 AND ZN(2)-CYS(6) DNA BINDING DOMAIN (EUROFUNG)"/>
    <property type="match status" value="1"/>
</dbReference>
<keyword evidence="5" id="KW-0539">Nucleus</keyword>
<feature type="domain" description="C2H2-type" evidence="9">
    <location>
        <begin position="145"/>
        <end position="172"/>
    </location>
</feature>
<feature type="compositionally biased region" description="Basic residues" evidence="7">
    <location>
        <begin position="385"/>
        <end position="399"/>
    </location>
</feature>
<protein>
    <submittedName>
        <fullName evidence="10">Uncharacterized protein</fullName>
    </submittedName>
</protein>
<evidence type="ECO:0000313" key="10">
    <source>
        <dbReference type="EMBL" id="KAA8636275.1"/>
    </source>
</evidence>
<evidence type="ECO:0000313" key="11">
    <source>
        <dbReference type="Proteomes" id="UP000433876"/>
    </source>
</evidence>
<keyword evidence="1" id="KW-0479">Metal-binding</keyword>
<feature type="compositionally biased region" description="Low complexity" evidence="7">
    <location>
        <begin position="102"/>
        <end position="115"/>
    </location>
</feature>
<dbReference type="PROSITE" id="PS00463">
    <property type="entry name" value="ZN2_CY6_FUNGAL_1"/>
    <property type="match status" value="1"/>
</dbReference>
<dbReference type="Gene3D" id="4.10.240.10">
    <property type="entry name" value="Zn(2)-C6 fungal-type DNA-binding domain"/>
    <property type="match status" value="1"/>
</dbReference>
<dbReference type="PROSITE" id="PS50048">
    <property type="entry name" value="ZN2_CY6_FUNGAL_2"/>
    <property type="match status" value="1"/>
</dbReference>
<dbReference type="SUPFAM" id="SSF57701">
    <property type="entry name" value="Zn2/Cys6 DNA-binding domain"/>
    <property type="match status" value="1"/>
</dbReference>
<dbReference type="Pfam" id="PF00096">
    <property type="entry name" value="zf-C2H2"/>
    <property type="match status" value="2"/>
</dbReference>
<dbReference type="PANTHER" id="PTHR47660">
    <property type="entry name" value="TRANSCRIPTION FACTOR WITH C2H2 AND ZN(2)-CYS(6) DNA BINDING DOMAIN (EUROFUNG)-RELATED-RELATED"/>
    <property type="match status" value="1"/>
</dbReference>